<dbReference type="SUPFAM" id="SSF54001">
    <property type="entry name" value="Cysteine proteinases"/>
    <property type="match status" value="1"/>
</dbReference>
<dbReference type="InterPro" id="IPR028889">
    <property type="entry name" value="USP"/>
</dbReference>
<dbReference type="GO" id="GO:0004843">
    <property type="term" value="F:cysteine-type deubiquitinase activity"/>
    <property type="evidence" value="ECO:0007669"/>
    <property type="project" value="InterPro"/>
</dbReference>
<evidence type="ECO:0000313" key="3">
    <source>
        <dbReference type="EMBL" id="POR31350.1"/>
    </source>
</evidence>
<dbReference type="EMBL" id="PKSG01001061">
    <property type="protein sequence ID" value="POR31350.1"/>
    <property type="molecule type" value="Genomic_DNA"/>
</dbReference>
<evidence type="ECO:0000259" key="2">
    <source>
        <dbReference type="PROSITE" id="PS50235"/>
    </source>
</evidence>
<feature type="domain" description="USP" evidence="2">
    <location>
        <begin position="1663"/>
        <end position="1991"/>
    </location>
</feature>
<dbReference type="Proteomes" id="UP000237481">
    <property type="component" value="Unassembled WGS sequence"/>
</dbReference>
<dbReference type="InterPro" id="IPR021905">
    <property type="entry name" value="DUF3517"/>
</dbReference>
<accession>A0A2S4KME2</accession>
<dbReference type="PANTHER" id="PTHR24006:SF827">
    <property type="entry name" value="UBIQUITIN CARBOXYL-TERMINAL HYDROLASE 34"/>
    <property type="match status" value="1"/>
</dbReference>
<feature type="compositionally biased region" description="Acidic residues" evidence="1">
    <location>
        <begin position="184"/>
        <end position="193"/>
    </location>
</feature>
<evidence type="ECO:0000256" key="1">
    <source>
        <dbReference type="SAM" id="MobiDB-lite"/>
    </source>
</evidence>
<dbReference type="FunFam" id="3.90.70.10:FF:000136">
    <property type="entry name" value="Ubiquitin C-terminal hydrolase, putative"/>
    <property type="match status" value="1"/>
</dbReference>
<dbReference type="Gene3D" id="3.90.70.10">
    <property type="entry name" value="Cysteine proteinases"/>
    <property type="match status" value="1"/>
</dbReference>
<name>A0A2S4KME2_9HYPO</name>
<gene>
    <name evidence="3" type="ORF">TPAR_08450</name>
</gene>
<reference evidence="3 4" key="1">
    <citation type="submission" date="2018-01" db="EMBL/GenBank/DDBJ databases">
        <title>Harnessing the power of phylogenomics to disentangle the directionality and signatures of interkingdom host jumping in the parasitic fungal genus Tolypocladium.</title>
        <authorList>
            <person name="Quandt C.A."/>
            <person name="Patterson W."/>
            <person name="Spatafora J.W."/>
        </authorList>
    </citation>
    <scope>NUCLEOTIDE SEQUENCE [LARGE SCALE GENOMIC DNA]</scope>
    <source>
        <strain evidence="3 4">NRBC 100945</strain>
    </source>
</reference>
<dbReference type="InterPro" id="IPR050164">
    <property type="entry name" value="Peptidase_C19"/>
</dbReference>
<dbReference type="PROSITE" id="PS50235">
    <property type="entry name" value="USP_3"/>
    <property type="match status" value="1"/>
</dbReference>
<protein>
    <submittedName>
        <fullName evidence="3">Ubiquitin carboxyl-terminal hydrolase 34</fullName>
    </submittedName>
</protein>
<dbReference type="PANTHER" id="PTHR24006">
    <property type="entry name" value="UBIQUITIN CARBOXYL-TERMINAL HYDROLASE"/>
    <property type="match status" value="1"/>
</dbReference>
<dbReference type="GO" id="GO:0005829">
    <property type="term" value="C:cytosol"/>
    <property type="evidence" value="ECO:0007669"/>
    <property type="project" value="TreeGrafter"/>
</dbReference>
<dbReference type="Pfam" id="PF00443">
    <property type="entry name" value="UCH"/>
    <property type="match status" value="1"/>
</dbReference>
<keyword evidence="4" id="KW-1185">Reference proteome</keyword>
<feature type="compositionally biased region" description="Polar residues" evidence="1">
    <location>
        <begin position="62"/>
        <end position="78"/>
    </location>
</feature>
<dbReference type="OrthoDB" id="420187at2759"/>
<feature type="region of interest" description="Disordered" evidence="1">
    <location>
        <begin position="1"/>
        <end position="193"/>
    </location>
</feature>
<feature type="region of interest" description="Disordered" evidence="1">
    <location>
        <begin position="2604"/>
        <end position="2630"/>
    </location>
</feature>
<feature type="compositionally biased region" description="Low complexity" evidence="1">
    <location>
        <begin position="164"/>
        <end position="177"/>
    </location>
</feature>
<dbReference type="STRING" id="94208.A0A2S4KME2"/>
<feature type="compositionally biased region" description="Polar residues" evidence="1">
    <location>
        <begin position="1"/>
        <end position="10"/>
    </location>
</feature>
<dbReference type="CDD" id="cd02659">
    <property type="entry name" value="peptidase_C19C"/>
    <property type="match status" value="1"/>
</dbReference>
<dbReference type="GO" id="GO:0005634">
    <property type="term" value="C:nucleus"/>
    <property type="evidence" value="ECO:0007669"/>
    <property type="project" value="TreeGrafter"/>
</dbReference>
<dbReference type="Pfam" id="PF12030">
    <property type="entry name" value="DUF3517"/>
    <property type="match status" value="1"/>
</dbReference>
<dbReference type="InterPro" id="IPR018200">
    <property type="entry name" value="USP_CS"/>
</dbReference>
<dbReference type="PROSITE" id="PS00973">
    <property type="entry name" value="USP_2"/>
    <property type="match status" value="1"/>
</dbReference>
<sequence length="2630" mass="293484">MDPASTSLTPPGQLEEAASSDHPPTRPNPFDDTEISSRKRRRTSVPGSPAASVDTVNPVHDASSSTTLDGDQPVSASAMNVDGSPDTPRTPEPGPTREGAPAEPPSSRFTINLRKRRDTASPSAGRVSPVPYSGAGPLAREMSGLDESAEAPGTVMERARQTNSGSPKSSSLSTSPPVELVNLTEDDDGEGDDDMAFSATGPEADIVSDHLLLMDPTLQFPYTEPEESLCDTLQRLTQYLSTILHAEKRKTGTPVDGTILGQVVEWLDEYTKFAKRTDPSIVLESRRVHRSFWAAFPDIMLAVASRKSELIKLPVLGNAVLAIYTGFATLTARFVILDYLAIREVQSASTPADRRIPDLLAPMYLQQVHGVIAPYGFAPHASNDGVTGVGWTQLELESYLVGKFQASPGGSVDCLSQFASALTGIIPQFPRLADNLAPVSQILADCMRDSVRIVRMSQDGATPAKRRLELGYKIWDKISTSLTATIDKHVTSLNSDCAASEIQALTEVLKLSLQSDHTQAVTVLKEHQSNYPALAPKYACEAIAWQWKVDILDKLIRSSQMQLRVMAVTTMCTHLVAIWKRLSDGGEEYSADFLNHLAGYLLQTGIVNYILGANCHPEIIVESANIVGFLVVTRTYRAEHTDQVWQGITSSQDPRVADALTRMMAHITNLFDYSGLLSICNKFQLLPIERFSPSIRLLLDNVLSEMMARSQTDQFTLSFHPYGLCLRLLRESSVCASGSPVADPEMQHVAMQKFRDLLGHGPDADGRRELYLSCIDDISSKSATTLGSLWCLSMAIRHATVGQMQVLTEQHNLAKLIVEELDHAGDAGRAAGVFPVLSGTTNQPRRDFVSNLIQFQPEAIDNDLGTKLWEILVGPQSSCPDDRRAGWHIILSVARKATAQNSFLQTCFSKYLPKLPSAYFSEGMLEFIKERVNSLVNESDSDFVFDDEAAVAKSGIEQLWRIILEAEHSILVGQAISTLAVDVYLESGTILTYPLHRTRQVHLALVARCLRQMKDAAGKLKRSSDGTISGDEEPMIIVATDEEIHEQERIFTRSLQLLRFFLEKYQSKPNFAVADLRSFMSRMPQQVEGDSAQLKYQSFDGDEQTDIMPLTIGKLNTVSSLLARLREETGFDNLRVYYRGRQLLPAEQDVCKPLQDVGIHDGFMLVKREENYSASPVRIKPGSLPLEIEVLAHFPELWEYLSMDDKIAEEIYDFVVKLPADGYVLSLFDTATTSYKDVFLARQPFKSLYAIHALTDYIESVWRAALAGDATPSSERTNVQTSYEEALRRSLHLVVQALSDPDVLEGAIARLQMRVASSLMRTFVKLVQGVCGSKPSPCASRVDAPAPARLVEILSNALGYPDDGGLPLIASTFSAILRVGQLDAQFWILITEDVSFRGLIQKLLLFDSRKTVRVAVAELVEESTEVEDKDSQAQDAEPIGTEIAAPNDLALYLWPIASELLPEAVRLSDQCEELFRVLRTLLLISKKLPGRVQFDKVAGQTSKLLLEHTSTEDVNQLEPYDSVASGLASVLHLCLQSDPAAPASGAIPENRDTARKLVWRHLFPRKVNEGADSVPRIILNSETRSKLYETIFRLVRQDRRQFDQILHLLNGLVPFYSDDNGMQRLNQFVSTLAHDRQQDDPYLYDLPYQFDRSKAIRSPCGYAGLRNLSNTCYLNSLLTQLYMNTEFRRFILGVPNRDPTNSQQLLFYTQKVFGFMQESYRRFVDPTSLVNSIKTYEDTVIDIHSQMDVDEFYSLLFDRWEGQLLRPEDKRKLRSFYGGQLVQQVKSKECEHISERLEPFSAIQCDIKGKGTLEESLQAYVDGEIMEGDNKYKCSTCDRHVDAVKRACLKDIPDNVMFHLKRFDFNLRTLQRSKINDHFSFPPTIDLRPYTIEHLSDSSTDAAEDIFELVGVLVHSGTAESGHYYSYIRERPASAGRSNWVEFNDDVVTPWDPSLMASSTFGGQDHRPLYETNGVMFDKTYSAYMLFYQRASSLEAEQQAMLAQQLSAPLRVGMPALLKEHIVGENTVILRRHCLFDPGHAVFVQNCFSQAKCLEAGEVGNPVEGTKTEDAADLQCSRHHLQNLAMEVIISHLDQIVGRTKDTPYFETFSTMVSAAIANCPKCALAFYGYFNTRHAAYRALLQRSPEPHVRAFAGEALVHTAERIAAQLPHLYTGRRSGVADVESDCDRDDMDDEPDVESDVSGHSVMEGVVMLLNHLWQFFQLHLRSWDEYFGTILAFAKLGDHEAGILLSEDYLVKVLRIVAADTAMELPPNYARMLNNVLRRVNTRPPSYSAILALIDHLMAQLETTLGPGVIVEHPSERLGREAPFPWTSEEVHAVHQHPESQMASFFVEKLVFIDQAWSATDDIVGRLMATGGPMELRVLNALRRNIQGEVSTQPMDPFLRAACRYIECTHSADRSNTLIGHIIAQARSLQNTEGSAFVTFIKVVLQSKRPSEELARFRHDNGVRTIPAWAPYLLVYPDAGTRHETEQLIEHEVVGHSSMREPAADDTGVEKTDFFDQVVRELGLKCLIYLREVHVKRRVKIERDAAWSILRVVGRCAPCYETIQELHGDEDVEFAAIQSEIMEPLRRLMVDEMEDDASDWEGSCASSDQMETNAGVPMQNMGDE</sequence>
<comment type="caution">
    <text evidence="3">The sequence shown here is derived from an EMBL/GenBank/DDBJ whole genome shotgun (WGS) entry which is preliminary data.</text>
</comment>
<dbReference type="InterPro" id="IPR001394">
    <property type="entry name" value="Peptidase_C19_UCH"/>
</dbReference>
<proteinExistence type="predicted"/>
<dbReference type="InterPro" id="IPR038765">
    <property type="entry name" value="Papain-like_cys_pep_sf"/>
</dbReference>
<keyword evidence="3" id="KW-0378">Hydrolase</keyword>
<evidence type="ECO:0000313" key="4">
    <source>
        <dbReference type="Proteomes" id="UP000237481"/>
    </source>
</evidence>
<dbReference type="GO" id="GO:0016579">
    <property type="term" value="P:protein deubiquitination"/>
    <property type="evidence" value="ECO:0007669"/>
    <property type="project" value="InterPro"/>
</dbReference>
<organism evidence="3 4">
    <name type="scientific">Tolypocladium paradoxum</name>
    <dbReference type="NCBI Taxonomy" id="94208"/>
    <lineage>
        <taxon>Eukaryota</taxon>
        <taxon>Fungi</taxon>
        <taxon>Dikarya</taxon>
        <taxon>Ascomycota</taxon>
        <taxon>Pezizomycotina</taxon>
        <taxon>Sordariomycetes</taxon>
        <taxon>Hypocreomycetidae</taxon>
        <taxon>Hypocreales</taxon>
        <taxon>Ophiocordycipitaceae</taxon>
        <taxon>Tolypocladium</taxon>
    </lineage>
</organism>